<gene>
    <name evidence="1" type="ORF">GSCOC_T00028767001</name>
</gene>
<protein>
    <submittedName>
        <fullName evidence="1">Uncharacterized protein</fullName>
    </submittedName>
</protein>
<evidence type="ECO:0000313" key="1">
    <source>
        <dbReference type="EMBL" id="CDP09414.1"/>
    </source>
</evidence>
<reference evidence="2" key="1">
    <citation type="journal article" date="2014" name="Science">
        <title>The coffee genome provides insight into the convergent evolution of caffeine biosynthesis.</title>
        <authorList>
            <person name="Denoeud F."/>
            <person name="Carretero-Paulet L."/>
            <person name="Dereeper A."/>
            <person name="Droc G."/>
            <person name="Guyot R."/>
            <person name="Pietrella M."/>
            <person name="Zheng C."/>
            <person name="Alberti A."/>
            <person name="Anthony F."/>
            <person name="Aprea G."/>
            <person name="Aury J.M."/>
            <person name="Bento P."/>
            <person name="Bernard M."/>
            <person name="Bocs S."/>
            <person name="Campa C."/>
            <person name="Cenci A."/>
            <person name="Combes M.C."/>
            <person name="Crouzillat D."/>
            <person name="Da Silva C."/>
            <person name="Daddiego L."/>
            <person name="De Bellis F."/>
            <person name="Dussert S."/>
            <person name="Garsmeur O."/>
            <person name="Gayraud T."/>
            <person name="Guignon V."/>
            <person name="Jahn K."/>
            <person name="Jamilloux V."/>
            <person name="Joet T."/>
            <person name="Labadie K."/>
            <person name="Lan T."/>
            <person name="Leclercq J."/>
            <person name="Lepelley M."/>
            <person name="Leroy T."/>
            <person name="Li L.T."/>
            <person name="Librado P."/>
            <person name="Lopez L."/>
            <person name="Munoz A."/>
            <person name="Noel B."/>
            <person name="Pallavicini A."/>
            <person name="Perrotta G."/>
            <person name="Poncet V."/>
            <person name="Pot D."/>
            <person name="Priyono X."/>
            <person name="Rigoreau M."/>
            <person name="Rouard M."/>
            <person name="Rozas J."/>
            <person name="Tranchant-Dubreuil C."/>
            <person name="VanBuren R."/>
            <person name="Zhang Q."/>
            <person name="Andrade A.C."/>
            <person name="Argout X."/>
            <person name="Bertrand B."/>
            <person name="de Kochko A."/>
            <person name="Graziosi G."/>
            <person name="Henry R.J."/>
            <person name="Jayarama X."/>
            <person name="Ming R."/>
            <person name="Nagai C."/>
            <person name="Rounsley S."/>
            <person name="Sankoff D."/>
            <person name="Giuliano G."/>
            <person name="Albert V.A."/>
            <person name="Wincker P."/>
            <person name="Lashermes P."/>
        </authorList>
    </citation>
    <scope>NUCLEOTIDE SEQUENCE [LARGE SCALE GENOMIC DNA]</scope>
    <source>
        <strain evidence="2">cv. DH200-94</strain>
    </source>
</reference>
<sequence length="131" mass="14107">MAMHLRRNLGKYFTPVGPFSAGFAGSSTARSGASARATALLPARRQFSSWSATHLKREFHELMAEFKELSFSDCLQLTIGTCVFACAVQRTLCDIKEFTKSACSRTGIANLKFSDKRDGGGTDCGGGRDGV</sequence>
<dbReference type="InParanoid" id="A0A068UMD6"/>
<dbReference type="AlphaFoldDB" id="A0A068UMD6"/>
<keyword evidence="2" id="KW-1185">Reference proteome</keyword>
<name>A0A068UMD6_COFCA</name>
<proteinExistence type="predicted"/>
<dbReference type="Gramene" id="CDP09414">
    <property type="protein sequence ID" value="CDP09414"/>
    <property type="gene ID" value="GSCOC_T00028767001"/>
</dbReference>
<accession>A0A068UMD6</accession>
<dbReference type="Proteomes" id="UP000295252">
    <property type="component" value="Chromosome IV"/>
</dbReference>
<dbReference type="EMBL" id="HG739122">
    <property type="protein sequence ID" value="CDP09414.1"/>
    <property type="molecule type" value="Genomic_DNA"/>
</dbReference>
<evidence type="ECO:0000313" key="2">
    <source>
        <dbReference type="Proteomes" id="UP000295252"/>
    </source>
</evidence>
<organism evidence="1 2">
    <name type="scientific">Coffea canephora</name>
    <name type="common">Robusta coffee</name>
    <dbReference type="NCBI Taxonomy" id="49390"/>
    <lineage>
        <taxon>Eukaryota</taxon>
        <taxon>Viridiplantae</taxon>
        <taxon>Streptophyta</taxon>
        <taxon>Embryophyta</taxon>
        <taxon>Tracheophyta</taxon>
        <taxon>Spermatophyta</taxon>
        <taxon>Magnoliopsida</taxon>
        <taxon>eudicotyledons</taxon>
        <taxon>Gunneridae</taxon>
        <taxon>Pentapetalae</taxon>
        <taxon>asterids</taxon>
        <taxon>lamiids</taxon>
        <taxon>Gentianales</taxon>
        <taxon>Rubiaceae</taxon>
        <taxon>Ixoroideae</taxon>
        <taxon>Gardenieae complex</taxon>
        <taxon>Bertiereae - Coffeeae clade</taxon>
        <taxon>Coffeeae</taxon>
        <taxon>Coffea</taxon>
    </lineage>
</organism>